<dbReference type="Pfam" id="PF25133">
    <property type="entry name" value="TYW2_N_2"/>
    <property type="match status" value="1"/>
</dbReference>
<evidence type="ECO:0000256" key="8">
    <source>
        <dbReference type="ARBA" id="ARBA00023242"/>
    </source>
</evidence>
<comment type="function">
    <text evidence="10">Specifically methylates the N1 position of guanosine-37 in various cytoplasmic and mitochondrial tRNAs. Methylation is not dependent on the nature of the nucleoside 5' of the target nucleoside. This is the first step in the biosynthesis of wybutosine (yW), a modified base adjacent to the anticodon of tRNAs and required for accurate decoding.</text>
</comment>
<dbReference type="EC" id="2.1.1.228" evidence="10"/>
<dbReference type="SUPFAM" id="SSF53335">
    <property type="entry name" value="S-adenosyl-L-methionine-dependent methyltransferases"/>
    <property type="match status" value="1"/>
</dbReference>
<name>A0A167CUU4_9ASCO</name>
<comment type="subunit">
    <text evidence="10">Monomer.</text>
</comment>
<keyword evidence="6 10" id="KW-0819">tRNA processing</keyword>
<evidence type="ECO:0000256" key="2">
    <source>
        <dbReference type="ARBA" id="ARBA00022490"/>
    </source>
</evidence>
<accession>A0A167CUU4</accession>
<keyword evidence="2 10" id="KW-0963">Cytoplasm</keyword>
<sequence length="467" mass="53124">MSASESVAKKQKTDRREWVRDFHPPVHRGMMELDKSAFTVKVPLVAALLKDQSFFASLVKNSRSDLLQLQGISRIVEWENNQKAILLRHDINSPDKVPQAVTPTTLDVLTKAEATYHPYTLNLDYDYWRAEDILESVLPEDLLNEVPTGFTVVGHIAHMNIREEYMPYRFLIGQVILDKNPLVETVVNKLDSIHAVYRTFDMEVLAGKEEFEVEQSESGCRFRFNFKAVYWNSRLHTEHARLISQFNKGEAVCDVFAGVGPFAVPAGKKGVIVFANDLNPHSYESMVGNIKLNKVDRTVFPTNEDGREYIKKSSQMLVDFAAKNPVIEIPPKRVSRSKPETSIPEKIPVPTHFKHYVMNLPDSAIEFLDGFIGLYRDLSLRQAAFGTDTPTSQQMPIINVHCFHKHEPDEPEPEPAQIHEDLRARVSKNLSFQIALSELSFHKVRKVAPTKTMYCISFRLPLPVALA</sequence>
<feature type="domain" description="SAM-dependent methyltransferase TRM5/TYW2-type" evidence="11">
    <location>
        <begin position="150"/>
        <end position="462"/>
    </location>
</feature>
<organism evidence="12 13">
    <name type="scientific">Sugiyamaella lignohabitans</name>
    <dbReference type="NCBI Taxonomy" id="796027"/>
    <lineage>
        <taxon>Eukaryota</taxon>
        <taxon>Fungi</taxon>
        <taxon>Dikarya</taxon>
        <taxon>Ascomycota</taxon>
        <taxon>Saccharomycotina</taxon>
        <taxon>Dipodascomycetes</taxon>
        <taxon>Dipodascales</taxon>
        <taxon>Trichomonascaceae</taxon>
        <taxon>Sugiyamaella</taxon>
    </lineage>
</organism>
<comment type="similarity">
    <text evidence="10">Belongs to the TRM5 / TYW2 family.</text>
</comment>
<protein>
    <recommendedName>
        <fullName evidence="10">tRNA (guanine(37)-N1)-methyltransferase</fullName>
        <ecNumber evidence="10">2.1.1.228</ecNumber>
    </recommendedName>
    <alternativeName>
        <fullName evidence="10">M1G-methyltransferase</fullName>
    </alternativeName>
    <alternativeName>
        <fullName evidence="10">tRNA [GM37] methyltransferase</fullName>
    </alternativeName>
    <alternativeName>
        <fullName evidence="10">tRNA methyltransferase 5</fullName>
    </alternativeName>
</protein>
<feature type="binding site" evidence="10">
    <location>
        <position position="359"/>
    </location>
    <ligand>
        <name>S-adenosyl-L-methionine</name>
        <dbReference type="ChEBI" id="CHEBI:59789"/>
    </ligand>
</feature>
<dbReference type="InterPro" id="IPR056744">
    <property type="entry name" value="TRM5/TYW2-like_N"/>
</dbReference>
<dbReference type="OrthoDB" id="408788at2759"/>
<dbReference type="InterPro" id="IPR030382">
    <property type="entry name" value="MeTrfase_TRM5/TYW2"/>
</dbReference>
<evidence type="ECO:0000256" key="4">
    <source>
        <dbReference type="ARBA" id="ARBA00022679"/>
    </source>
</evidence>
<feature type="binding site" evidence="10">
    <location>
        <begin position="305"/>
        <end position="306"/>
    </location>
    <ligand>
        <name>S-adenosyl-L-methionine</name>
        <dbReference type="ChEBI" id="CHEBI:59789"/>
    </ligand>
</feature>
<feature type="binding site" evidence="10">
    <location>
        <begin position="277"/>
        <end position="278"/>
    </location>
    <ligand>
        <name>S-adenosyl-L-methionine</name>
        <dbReference type="ChEBI" id="CHEBI:59789"/>
    </ligand>
</feature>
<dbReference type="InterPro" id="IPR025792">
    <property type="entry name" value="tRNA_Gua_MeTrfase_euk"/>
</dbReference>
<dbReference type="GO" id="GO:0070901">
    <property type="term" value="P:mitochondrial tRNA methylation"/>
    <property type="evidence" value="ECO:0007669"/>
    <property type="project" value="EnsemblFungi"/>
</dbReference>
<evidence type="ECO:0000259" key="11">
    <source>
        <dbReference type="PROSITE" id="PS51684"/>
    </source>
</evidence>
<keyword evidence="8 10" id="KW-0539">Nucleus</keyword>
<gene>
    <name evidence="10 12" type="primary">TRM5</name>
    <name evidence="12" type="ORF">AWJ20_370</name>
</gene>
<dbReference type="InterPro" id="IPR056743">
    <property type="entry name" value="TRM5-TYW2-like_MTfase"/>
</dbReference>
<dbReference type="HAMAP" id="MF_03152">
    <property type="entry name" value="TRM5"/>
    <property type="match status" value="1"/>
</dbReference>
<evidence type="ECO:0000256" key="9">
    <source>
        <dbReference type="ARBA" id="ARBA00047783"/>
    </source>
</evidence>
<evidence type="ECO:0000256" key="1">
    <source>
        <dbReference type="ARBA" id="ARBA00009775"/>
    </source>
</evidence>
<keyword evidence="13" id="KW-1185">Reference proteome</keyword>
<keyword evidence="7 10" id="KW-0496">Mitochondrion</keyword>
<feature type="binding site" evidence="10">
    <location>
        <position position="239"/>
    </location>
    <ligand>
        <name>S-adenosyl-L-methionine</name>
        <dbReference type="ChEBI" id="CHEBI:59789"/>
    </ligand>
</feature>
<dbReference type="Proteomes" id="UP000189580">
    <property type="component" value="Chromosome a"/>
</dbReference>
<dbReference type="AlphaFoldDB" id="A0A167CUU4"/>
<dbReference type="PANTHER" id="PTHR23245:SF36">
    <property type="entry name" value="TRNA (GUANINE(37)-N1)-METHYLTRANSFERASE"/>
    <property type="match status" value="1"/>
</dbReference>
<dbReference type="EMBL" id="CP014501">
    <property type="protein sequence ID" value="ANB12132.1"/>
    <property type="molecule type" value="Genomic_DNA"/>
</dbReference>
<comment type="similarity">
    <text evidence="1">Belongs to the class I-like SAM-binding methyltransferase superfamily. TRM5/TYW2 family.</text>
</comment>
<reference evidence="12 13" key="1">
    <citation type="submission" date="2016-02" db="EMBL/GenBank/DDBJ databases">
        <title>Complete genome sequence and transcriptome regulation of the pentose utilising yeast Sugiyamaella lignohabitans.</title>
        <authorList>
            <person name="Bellasio M."/>
            <person name="Peymann A."/>
            <person name="Valli M."/>
            <person name="Sipitzky M."/>
            <person name="Graf A."/>
            <person name="Sauer M."/>
            <person name="Marx H."/>
            <person name="Mattanovich D."/>
        </authorList>
    </citation>
    <scope>NUCLEOTIDE SEQUENCE [LARGE SCALE GENOMIC DNA]</scope>
    <source>
        <strain evidence="12 13">CBS 10342</strain>
    </source>
</reference>
<proteinExistence type="inferred from homology"/>
<keyword evidence="4 10" id="KW-0808">Transferase</keyword>
<keyword evidence="3 10" id="KW-0489">Methyltransferase</keyword>
<dbReference type="Pfam" id="PF02475">
    <property type="entry name" value="TRM5-TYW2_MTfase"/>
    <property type="match status" value="1"/>
</dbReference>
<comment type="subcellular location">
    <subcellularLocation>
        <location evidence="10">Mitochondrion matrix</location>
    </subcellularLocation>
    <subcellularLocation>
        <location evidence="10">Nucleus</location>
    </subcellularLocation>
    <subcellularLocation>
        <location evidence="10">Cytoplasm</location>
    </subcellularLocation>
    <text evidence="10">Predominantly in the mitochondria and in the nucleus.</text>
</comment>
<evidence type="ECO:0000256" key="10">
    <source>
        <dbReference type="HAMAP-Rule" id="MF_03152"/>
    </source>
</evidence>
<evidence type="ECO:0000313" key="12">
    <source>
        <dbReference type="EMBL" id="ANB12132.1"/>
    </source>
</evidence>
<dbReference type="GO" id="GO:0052906">
    <property type="term" value="F:tRNA (guanine(37)-N1)-methyltransferase activity"/>
    <property type="evidence" value="ECO:0007669"/>
    <property type="project" value="UniProtKB-UniRule"/>
</dbReference>
<comment type="catalytic activity">
    <reaction evidence="9 10">
        <text>guanosine(37) in tRNA + S-adenosyl-L-methionine = N(1)-methylguanosine(37) in tRNA + S-adenosyl-L-homocysteine + H(+)</text>
        <dbReference type="Rhea" id="RHEA:36899"/>
        <dbReference type="Rhea" id="RHEA-COMP:10145"/>
        <dbReference type="Rhea" id="RHEA-COMP:10147"/>
        <dbReference type="ChEBI" id="CHEBI:15378"/>
        <dbReference type="ChEBI" id="CHEBI:57856"/>
        <dbReference type="ChEBI" id="CHEBI:59789"/>
        <dbReference type="ChEBI" id="CHEBI:73542"/>
        <dbReference type="ChEBI" id="CHEBI:74269"/>
        <dbReference type="EC" id="2.1.1.228"/>
    </reaction>
</comment>
<dbReference type="Gene3D" id="3.30.300.110">
    <property type="entry name" value="Met-10+ protein-like domains"/>
    <property type="match status" value="1"/>
</dbReference>
<dbReference type="GO" id="GO:0005759">
    <property type="term" value="C:mitochondrial matrix"/>
    <property type="evidence" value="ECO:0007669"/>
    <property type="project" value="UniProtKB-SubCell"/>
</dbReference>
<dbReference type="PROSITE" id="PS51684">
    <property type="entry name" value="SAM_MT_TRM5_TYW2"/>
    <property type="match status" value="1"/>
</dbReference>
<evidence type="ECO:0000256" key="7">
    <source>
        <dbReference type="ARBA" id="ARBA00023128"/>
    </source>
</evidence>
<dbReference type="RefSeq" id="XP_018734609.1">
    <property type="nucleotide sequence ID" value="XM_018880728.1"/>
</dbReference>
<evidence type="ECO:0000256" key="5">
    <source>
        <dbReference type="ARBA" id="ARBA00022691"/>
    </source>
</evidence>
<dbReference type="GeneID" id="30035750"/>
<dbReference type="InterPro" id="IPR029063">
    <property type="entry name" value="SAM-dependent_MTases_sf"/>
</dbReference>
<dbReference type="KEGG" id="slb:AWJ20_370"/>
<dbReference type="FunFam" id="3.30.300.110:FF:000001">
    <property type="entry name" value="tRNA (guanine(37)-N1)-methyltransferase"/>
    <property type="match status" value="1"/>
</dbReference>
<evidence type="ECO:0000256" key="6">
    <source>
        <dbReference type="ARBA" id="ARBA00022694"/>
    </source>
</evidence>
<keyword evidence="5 10" id="KW-0949">S-adenosyl-L-methionine</keyword>
<dbReference type="PANTHER" id="PTHR23245">
    <property type="entry name" value="TRNA METHYLTRANSFERASE"/>
    <property type="match status" value="1"/>
</dbReference>
<evidence type="ECO:0000313" key="13">
    <source>
        <dbReference type="Proteomes" id="UP000189580"/>
    </source>
</evidence>
<dbReference type="GO" id="GO:0002939">
    <property type="term" value="P:tRNA N1-guanine methylation"/>
    <property type="evidence" value="ECO:0007669"/>
    <property type="project" value="EnsemblFungi"/>
</dbReference>
<dbReference type="GO" id="GO:0005634">
    <property type="term" value="C:nucleus"/>
    <property type="evidence" value="ECO:0007669"/>
    <property type="project" value="UniProtKB-SubCell"/>
</dbReference>
<dbReference type="Gene3D" id="3.40.50.150">
    <property type="entry name" value="Vaccinia Virus protein VP39"/>
    <property type="match status" value="1"/>
</dbReference>
<evidence type="ECO:0000256" key="3">
    <source>
        <dbReference type="ARBA" id="ARBA00022603"/>
    </source>
</evidence>